<evidence type="ECO:0000313" key="3">
    <source>
        <dbReference type="Proteomes" id="UP001151760"/>
    </source>
</evidence>
<feature type="region of interest" description="Disordered" evidence="1">
    <location>
        <begin position="104"/>
        <end position="194"/>
    </location>
</feature>
<organism evidence="2 3">
    <name type="scientific">Tanacetum coccineum</name>
    <dbReference type="NCBI Taxonomy" id="301880"/>
    <lineage>
        <taxon>Eukaryota</taxon>
        <taxon>Viridiplantae</taxon>
        <taxon>Streptophyta</taxon>
        <taxon>Embryophyta</taxon>
        <taxon>Tracheophyta</taxon>
        <taxon>Spermatophyta</taxon>
        <taxon>Magnoliopsida</taxon>
        <taxon>eudicotyledons</taxon>
        <taxon>Gunneridae</taxon>
        <taxon>Pentapetalae</taxon>
        <taxon>asterids</taxon>
        <taxon>campanulids</taxon>
        <taxon>Asterales</taxon>
        <taxon>Asteraceae</taxon>
        <taxon>Asteroideae</taxon>
        <taxon>Anthemideae</taxon>
        <taxon>Anthemidinae</taxon>
        <taxon>Tanacetum</taxon>
    </lineage>
</organism>
<evidence type="ECO:0000256" key="1">
    <source>
        <dbReference type="SAM" id="MobiDB-lite"/>
    </source>
</evidence>
<feature type="compositionally biased region" description="Acidic residues" evidence="1">
    <location>
        <begin position="150"/>
        <end position="162"/>
    </location>
</feature>
<reference evidence="2" key="1">
    <citation type="journal article" date="2022" name="Int. J. Mol. Sci.">
        <title>Draft Genome of Tanacetum Coccineum: Genomic Comparison of Closely Related Tanacetum-Family Plants.</title>
        <authorList>
            <person name="Yamashiro T."/>
            <person name="Shiraishi A."/>
            <person name="Nakayama K."/>
            <person name="Satake H."/>
        </authorList>
    </citation>
    <scope>NUCLEOTIDE SEQUENCE</scope>
</reference>
<sequence>MHTSRDDYLINTLRFVSAKEASQIYGAILPESLTSPKMKETKAYKTYLEPTGKLKRVTRPAKKSTKALTGGFVIRETPKMSLSKKKEKVDVAKGKGVELLSEVALTEDAYGEENDIDDENTQSDNENGSDSEHETDENEAGSEYDHQENEEQVEDDEEENNDEFVKTPSNDSDSKDETKITDKPEDDEDEEMDYTTSTNVEMINVQQGNENLEISQVVRDAHVTLSIVPQKTEVPVTSSSHSSDLAAKFLNFANIPTTEAKIVSPMDVPVYHEVPSGQTPTLLTVHVSVITKSLREVSNIAPPVIQSMVTESLEHAVLAKESSQPQSSYEAAALLIKFELKKILIDKMDKSESYLAALEHIQFYDGLIKYYDLEKSLFSTYDKVYSLKRSKKDKDNDKDPSVGSYRGLKKRKTSKDAEPTKGPNAKESKSGSSKGTKSQPKSFGKSIQSEEPEFEVTYLDMPQDQEGNLGNDDEPIKETVSKRYWFTKPTQSQEPTDPDWNVGNTPQQGQTQN</sequence>
<feature type="compositionally biased region" description="Low complexity" evidence="1">
    <location>
        <begin position="430"/>
        <end position="442"/>
    </location>
</feature>
<feature type="compositionally biased region" description="Polar residues" evidence="1">
    <location>
        <begin position="502"/>
        <end position="513"/>
    </location>
</feature>
<dbReference type="Proteomes" id="UP001151760">
    <property type="component" value="Unassembled WGS sequence"/>
</dbReference>
<proteinExistence type="predicted"/>
<name>A0ABQ5BFA7_9ASTR</name>
<feature type="compositionally biased region" description="Acidic residues" evidence="1">
    <location>
        <begin position="109"/>
        <end position="142"/>
    </location>
</feature>
<keyword evidence="3" id="KW-1185">Reference proteome</keyword>
<dbReference type="EMBL" id="BQNB010013237">
    <property type="protein sequence ID" value="GJT13535.1"/>
    <property type="molecule type" value="Genomic_DNA"/>
</dbReference>
<evidence type="ECO:0000313" key="2">
    <source>
        <dbReference type="EMBL" id="GJT13535.1"/>
    </source>
</evidence>
<accession>A0ABQ5BFA7</accession>
<reference evidence="2" key="2">
    <citation type="submission" date="2022-01" db="EMBL/GenBank/DDBJ databases">
        <authorList>
            <person name="Yamashiro T."/>
            <person name="Shiraishi A."/>
            <person name="Satake H."/>
            <person name="Nakayama K."/>
        </authorList>
    </citation>
    <scope>NUCLEOTIDE SEQUENCE</scope>
</reference>
<gene>
    <name evidence="2" type="ORF">Tco_0860577</name>
</gene>
<comment type="caution">
    <text evidence="2">The sequence shown here is derived from an EMBL/GenBank/DDBJ whole genome shotgun (WGS) entry which is preliminary data.</text>
</comment>
<feature type="compositionally biased region" description="Acidic residues" evidence="1">
    <location>
        <begin position="184"/>
        <end position="193"/>
    </location>
</feature>
<feature type="region of interest" description="Disordered" evidence="1">
    <location>
        <begin position="389"/>
        <end position="513"/>
    </location>
</feature>
<feature type="compositionally biased region" description="Basic and acidic residues" evidence="1">
    <location>
        <begin position="172"/>
        <end position="183"/>
    </location>
</feature>
<feature type="compositionally biased region" description="Basic and acidic residues" evidence="1">
    <location>
        <begin position="414"/>
        <end position="429"/>
    </location>
</feature>
<protein>
    <submittedName>
        <fullName evidence="2">Uncharacterized protein</fullName>
    </submittedName>
</protein>